<dbReference type="Proteomes" id="UP000323012">
    <property type="component" value="Unassembled WGS sequence"/>
</dbReference>
<gene>
    <name evidence="2" type="ORF">CQR80_09640</name>
    <name evidence="3" type="ORF">FXB79_08425</name>
</gene>
<reference evidence="2 4" key="1">
    <citation type="submission" date="2017-10" db="EMBL/GenBank/DDBJ databases">
        <title>Draft genome sequences of Aggregatibacter actinomycetemcomitans strains 310a and 310b.</title>
        <authorList>
            <person name="May A.C."/>
            <person name="Ohta H."/>
            <person name="Maeda H."/>
            <person name="Kokeguchi S."/>
            <person name="Cugini C."/>
        </authorList>
    </citation>
    <scope>NUCLEOTIDE SEQUENCE [LARGE SCALE GENOMIC DNA]</scope>
    <source>
        <strain evidence="2 4">310b</strain>
    </source>
</reference>
<protein>
    <submittedName>
        <fullName evidence="3">Uncharacterized protein</fullName>
    </submittedName>
</protein>
<accession>A0AB74N3Q3</accession>
<dbReference type="EMBL" id="PCGW01000021">
    <property type="protein sequence ID" value="PHO19925.1"/>
    <property type="molecule type" value="Genomic_DNA"/>
</dbReference>
<dbReference type="RefSeq" id="WP_071805285.1">
    <property type="nucleotide sequence ID" value="NZ_CP012959.1"/>
</dbReference>
<organism evidence="3 5">
    <name type="scientific">Aggregatibacter actinomycetemcomitans</name>
    <name type="common">Actinobacillus actinomycetemcomitans</name>
    <name type="synonym">Haemophilus actinomycetemcomitans</name>
    <dbReference type="NCBI Taxonomy" id="714"/>
    <lineage>
        <taxon>Bacteria</taxon>
        <taxon>Pseudomonadati</taxon>
        <taxon>Pseudomonadota</taxon>
        <taxon>Gammaproteobacteria</taxon>
        <taxon>Pasteurellales</taxon>
        <taxon>Pasteurellaceae</taxon>
        <taxon>Aggregatibacter</taxon>
    </lineage>
</organism>
<keyword evidence="4" id="KW-1185">Reference proteome</keyword>
<dbReference type="Proteomes" id="UP000226080">
    <property type="component" value="Unassembled WGS sequence"/>
</dbReference>
<evidence type="ECO:0000313" key="4">
    <source>
        <dbReference type="Proteomes" id="UP000226080"/>
    </source>
</evidence>
<evidence type="ECO:0000256" key="1">
    <source>
        <dbReference type="SAM" id="Phobius"/>
    </source>
</evidence>
<evidence type="ECO:0000313" key="5">
    <source>
        <dbReference type="Proteomes" id="UP000323012"/>
    </source>
</evidence>
<dbReference type="EMBL" id="VSED01000023">
    <property type="protein sequence ID" value="TYA38512.1"/>
    <property type="molecule type" value="Genomic_DNA"/>
</dbReference>
<name>A0AB74N3Q3_AGGAC</name>
<comment type="caution">
    <text evidence="3">The sequence shown here is derived from an EMBL/GenBank/DDBJ whole genome shotgun (WGS) entry which is preliminary data.</text>
</comment>
<keyword evidence="1" id="KW-0472">Membrane</keyword>
<proteinExistence type="predicted"/>
<feature type="transmembrane region" description="Helical" evidence="1">
    <location>
        <begin position="52"/>
        <end position="70"/>
    </location>
</feature>
<sequence length="90" mass="11020">MPLWSWWKNCKQQKGRIQCALKNTSENNRTLWHEERIIDGFRRKVREIKMSAVVFSGVFAMIYPCDMRLFNPSHFVAFTREEKQYEQYQR</sequence>
<keyword evidence="1" id="KW-1133">Transmembrane helix</keyword>
<evidence type="ECO:0000313" key="3">
    <source>
        <dbReference type="EMBL" id="TYA38512.1"/>
    </source>
</evidence>
<keyword evidence="1" id="KW-0812">Transmembrane</keyword>
<evidence type="ECO:0000313" key="2">
    <source>
        <dbReference type="EMBL" id="PHO19925.1"/>
    </source>
</evidence>
<dbReference type="AlphaFoldDB" id="A0AB74N3Q3"/>
<reference evidence="3 5" key="2">
    <citation type="submission" date="2019-08" db="EMBL/GenBank/DDBJ databases">
        <title>Whole genome sequencing of Aggregatibacter actinomycetemcomitans cultured from blood stream infections in Denmark reveals a novel phylogenetic lineage expressing serotype a membrane O polysaccharide.</title>
        <authorList>
            <person name="Nedergaard S."/>
            <person name="Kobel C.M."/>
            <person name="Nielsen M.B."/>
            <person name="Moeller R.T."/>
            <person name="Jensen A.B."/>
            <person name="Noerskov-Lauritsen N."/>
        </authorList>
    </citation>
    <scope>NUCLEOTIDE SEQUENCE [LARGE SCALE GENOMIC DNA]</scope>
    <source>
        <strain evidence="3 5">PN_563</strain>
    </source>
</reference>